<proteinExistence type="inferred from homology"/>
<dbReference type="InterPro" id="IPR001024">
    <property type="entry name" value="PLAT/LH2_dom"/>
</dbReference>
<feature type="transmembrane region" description="Helical" evidence="7">
    <location>
        <begin position="1059"/>
        <end position="1077"/>
    </location>
</feature>
<evidence type="ECO:0000259" key="8">
    <source>
        <dbReference type="PROSITE" id="PS50095"/>
    </source>
</evidence>
<evidence type="ECO:0000256" key="5">
    <source>
        <dbReference type="ARBA" id="ARBA00023136"/>
    </source>
</evidence>
<dbReference type="PROSITE" id="PS50095">
    <property type="entry name" value="PLAT"/>
    <property type="match status" value="1"/>
</dbReference>
<dbReference type="InterPro" id="IPR051223">
    <property type="entry name" value="Polycystin"/>
</dbReference>
<dbReference type="InterPro" id="IPR046791">
    <property type="entry name" value="Polycystin_dom"/>
</dbReference>
<evidence type="ECO:0000256" key="7">
    <source>
        <dbReference type="SAM" id="Phobius"/>
    </source>
</evidence>
<evidence type="ECO:0000313" key="9">
    <source>
        <dbReference type="EMBL" id="JAS29588.1"/>
    </source>
</evidence>
<dbReference type="Gene3D" id="2.60.60.20">
    <property type="entry name" value="PLAT/LH2 domain"/>
    <property type="match status" value="1"/>
</dbReference>
<dbReference type="GO" id="GO:0050982">
    <property type="term" value="P:detection of mechanical stimulus"/>
    <property type="evidence" value="ECO:0007669"/>
    <property type="project" value="TreeGrafter"/>
</dbReference>
<feature type="domain" description="PLAT" evidence="8">
    <location>
        <begin position="356"/>
        <end position="473"/>
    </location>
</feature>
<evidence type="ECO:0000256" key="3">
    <source>
        <dbReference type="ARBA" id="ARBA00022692"/>
    </source>
</evidence>
<sequence>MTSMVESLEMMIQCIGHNILPYEDRYVFNSSSIFMWTRASNDDHEMSKFTLQSQFEFSISSTLATELQDIPGTTTVEIVSIKKNPFWWNRGLNNDVQSNLLNLNIRKINGSVDKLINKMKNPVDIYLDLSSIDQSTVSGKANRILHNYNEDEKDSAVSVHRVESPIGAKIFLQFVKIPQPLKVLVLLNKIPDYEFITELGSSITEESLNYEIKDISIAEDSFFYVGILPDMTYTNSNNLDYSFNVMTVNCKSWHNTFFTNKFCQVSQYSTAEKLHCLCHHMSTYGGAKLIAPELINPVDDLKLFLTLKDNPVVFSVVIAMLIGYVLLMIWARYKDKTAQKQHIVTILEDNFPQDKFGYLLTVYTGARIQSGTDANVGIKLIGTNKTSRTHILKSPIRNTLERNNDDWFLLFSPEYLGQLKNIHIWHDNDGGNADWFCEKIVVYDLKTKDEYVFLVEQWLASGENQYLEIFIPPVDKEKTRTMRKLAFENVSLGFRELHDWASIINRHPRSSNSRTHRLTLVMCIIMLSLLSSIMFYNVTGEEDESTFNIKVRDIIIALETIVVCLPGVFIINFLFKKSRVQEKKKDVDIIQPSGIFGRIFSKIKRSIFRTETLNPVKLFTTDQTPTAKKKKKWLISAWVFSQTVIITCAFFIILYGLKLGKVKSCLWLLATTLAIGNDVIFMGPLKVIAFAFIFAWFNKRMFQVETFELNIEDVKREQLVGNEEHLQKVVNLRSHPMYQPPTHSQILEFRAKHSDYRTLILFLENVVVLIFWILLLILVNDMATAKHYYKNQNIQKMLDYSVSADIISFHEIYNLNSFQQYVSYNFLPKVYWMFWYNNEIQSDLDKKFGFSGWFIDRSQRLIGIPRIRQIRVKKDACHVPKVIRNINNKTKCVASLKGRTEEIRNFKMSWDEEDLDEDPTPSPWVYGHSEDSKVASLYGLSRKRYHGGGYVYNLGRTMKESNYSLSELQVLEWMDFYSQALIVELILYNVNNNIFSIVDFIVENLPGGFVIIKLEVVSLQVTREWSAYIIIFAIFTVYFIIRIVYFLNKLGLEKYIFNFWNCFDIFVLTIIITNFALHLEHVFFSSYRIETFQKEGKDVFFNYKDLVIYYRYITLLLSLLIICCTIRLLRTYQFGRNVYIIFYTMSFFAITLGIWTIIFIFFLLLQSFITSYRLNAPFSNSLTMFFMDKTGYKHLLDESVFPTKKAVLFMYCISLVLLKVIALVLCCYYYRISRNYKVSKSNLVSYFTFIPNIIAKCFSSFKTKDDPRRLRGGMDNFTLDKSKEQDMILMAKFFLENLLKLNLLTEKKI</sequence>
<feature type="transmembrane region" description="Helical" evidence="7">
    <location>
        <begin position="1141"/>
        <end position="1165"/>
    </location>
</feature>
<name>A0A1B6DV80_9HEMI</name>
<accession>A0A1B6DV80</accession>
<evidence type="ECO:0000256" key="1">
    <source>
        <dbReference type="ARBA" id="ARBA00004141"/>
    </source>
</evidence>
<feature type="transmembrane region" description="Helical" evidence="7">
    <location>
        <begin position="312"/>
        <end position="331"/>
    </location>
</feature>
<evidence type="ECO:0000256" key="2">
    <source>
        <dbReference type="ARBA" id="ARBA00007200"/>
    </source>
</evidence>
<feature type="transmembrane region" description="Helical" evidence="7">
    <location>
        <begin position="1208"/>
        <end position="1230"/>
    </location>
</feature>
<comment type="similarity">
    <text evidence="2">Belongs to the polycystin family.</text>
</comment>
<dbReference type="PANTHER" id="PTHR10877:SF194">
    <property type="entry name" value="LOCATION OF VULVA DEFECTIVE 1"/>
    <property type="match status" value="1"/>
</dbReference>
<feature type="transmembrane region" description="Helical" evidence="7">
    <location>
        <begin position="633"/>
        <end position="655"/>
    </location>
</feature>
<evidence type="ECO:0000256" key="6">
    <source>
        <dbReference type="PROSITE-ProRule" id="PRU00152"/>
    </source>
</evidence>
<dbReference type="EMBL" id="GEDC01007710">
    <property type="protein sequence ID" value="JAS29588.1"/>
    <property type="molecule type" value="Transcribed_RNA"/>
</dbReference>
<keyword evidence="5 7" id="KW-0472">Membrane</keyword>
<dbReference type="InterPro" id="IPR036392">
    <property type="entry name" value="PLAT/LH2_dom_sf"/>
</dbReference>
<feature type="transmembrane region" description="Helical" evidence="7">
    <location>
        <begin position="1025"/>
        <end position="1047"/>
    </location>
</feature>
<comment type="subcellular location">
    <subcellularLocation>
        <location evidence="1">Membrane</location>
        <topology evidence="1">Multi-pass membrane protein</topology>
    </subcellularLocation>
</comment>
<dbReference type="Pfam" id="PF20519">
    <property type="entry name" value="Polycystin_dom"/>
    <property type="match status" value="1"/>
</dbReference>
<feature type="transmembrane region" description="Helical" evidence="7">
    <location>
        <begin position="554"/>
        <end position="575"/>
    </location>
</feature>
<feature type="transmembrane region" description="Helical" evidence="7">
    <location>
        <begin position="518"/>
        <end position="538"/>
    </location>
</feature>
<dbReference type="SMART" id="SM00308">
    <property type="entry name" value="LH2"/>
    <property type="match status" value="1"/>
</dbReference>
<feature type="transmembrane region" description="Helical" evidence="7">
    <location>
        <begin position="759"/>
        <end position="779"/>
    </location>
</feature>
<dbReference type="GO" id="GO:0005262">
    <property type="term" value="F:calcium channel activity"/>
    <property type="evidence" value="ECO:0007669"/>
    <property type="project" value="TreeGrafter"/>
</dbReference>
<feature type="transmembrane region" description="Helical" evidence="7">
    <location>
        <begin position="1109"/>
        <end position="1129"/>
    </location>
</feature>
<reference evidence="9" key="1">
    <citation type="submission" date="2015-12" db="EMBL/GenBank/DDBJ databases">
        <title>De novo transcriptome assembly of four potential Pierce s Disease insect vectors from Arizona vineyards.</title>
        <authorList>
            <person name="Tassone E.E."/>
        </authorList>
    </citation>
    <scope>NUCLEOTIDE SEQUENCE</scope>
</reference>
<keyword evidence="4 7" id="KW-1133">Transmembrane helix</keyword>
<dbReference type="SUPFAM" id="SSF49723">
    <property type="entry name" value="Lipase/lipooxygenase domain (PLAT/LH2 domain)"/>
    <property type="match status" value="1"/>
</dbReference>
<evidence type="ECO:0000256" key="4">
    <source>
        <dbReference type="ARBA" id="ARBA00022989"/>
    </source>
</evidence>
<dbReference type="PANTHER" id="PTHR10877">
    <property type="entry name" value="POLYCYSTIN FAMILY MEMBER"/>
    <property type="match status" value="1"/>
</dbReference>
<dbReference type="Pfam" id="PF01477">
    <property type="entry name" value="PLAT"/>
    <property type="match status" value="1"/>
</dbReference>
<organism evidence="9">
    <name type="scientific">Clastoptera arizonana</name>
    <name type="common">Arizona spittle bug</name>
    <dbReference type="NCBI Taxonomy" id="38151"/>
    <lineage>
        <taxon>Eukaryota</taxon>
        <taxon>Metazoa</taxon>
        <taxon>Ecdysozoa</taxon>
        <taxon>Arthropoda</taxon>
        <taxon>Hexapoda</taxon>
        <taxon>Insecta</taxon>
        <taxon>Pterygota</taxon>
        <taxon>Neoptera</taxon>
        <taxon>Paraneoptera</taxon>
        <taxon>Hemiptera</taxon>
        <taxon>Auchenorrhyncha</taxon>
        <taxon>Cercopoidea</taxon>
        <taxon>Clastopteridae</taxon>
        <taxon>Clastoptera</taxon>
    </lineage>
</organism>
<protein>
    <recommendedName>
        <fullName evidence="8">PLAT domain-containing protein</fullName>
    </recommendedName>
</protein>
<gene>
    <name evidence="9" type="ORF">g.16690</name>
</gene>
<keyword evidence="3 7" id="KW-0812">Transmembrane</keyword>
<comment type="caution">
    <text evidence="6">Lacks conserved residue(s) required for the propagation of feature annotation.</text>
</comment>
<dbReference type="GO" id="GO:0016020">
    <property type="term" value="C:membrane"/>
    <property type="evidence" value="ECO:0007669"/>
    <property type="project" value="UniProtKB-SubCell"/>
</dbReference>
<feature type="transmembrane region" description="Helical" evidence="7">
    <location>
        <begin position="667"/>
        <end position="697"/>
    </location>
</feature>